<name>A0AAV9I554_9RHOD</name>
<dbReference type="GO" id="GO:1901096">
    <property type="term" value="P:regulation of autophagosome maturation"/>
    <property type="evidence" value="ECO:0007669"/>
    <property type="project" value="TreeGrafter"/>
</dbReference>
<evidence type="ECO:0000313" key="3">
    <source>
        <dbReference type="EMBL" id="KAK4523147.1"/>
    </source>
</evidence>
<evidence type="ECO:0000313" key="4">
    <source>
        <dbReference type="Proteomes" id="UP001300502"/>
    </source>
</evidence>
<gene>
    <name evidence="3" type="ORF">GAYE_PCTG36G1038</name>
</gene>
<keyword evidence="1" id="KW-0072">Autophagy</keyword>
<proteinExistence type="predicted"/>
<dbReference type="PANTHER" id="PTHR21481:SF0">
    <property type="entry name" value="PROTEIN CLEC16A"/>
    <property type="match status" value="1"/>
</dbReference>
<feature type="domain" description="FPL" evidence="2">
    <location>
        <begin position="39"/>
        <end position="186"/>
    </location>
</feature>
<dbReference type="Pfam" id="PF09758">
    <property type="entry name" value="FPL"/>
    <property type="match status" value="1"/>
</dbReference>
<dbReference type="GO" id="GO:0006914">
    <property type="term" value="P:autophagy"/>
    <property type="evidence" value="ECO:0007669"/>
    <property type="project" value="UniProtKB-KW"/>
</dbReference>
<protein>
    <recommendedName>
        <fullName evidence="2">FPL domain-containing protein</fullName>
    </recommendedName>
</protein>
<evidence type="ECO:0000256" key="1">
    <source>
        <dbReference type="ARBA" id="ARBA00023006"/>
    </source>
</evidence>
<comment type="caution">
    <text evidence="3">The sequence shown here is derived from an EMBL/GenBank/DDBJ whole genome shotgun (WGS) entry which is preliminary data.</text>
</comment>
<organism evidence="3 4">
    <name type="scientific">Galdieria yellowstonensis</name>
    <dbReference type="NCBI Taxonomy" id="3028027"/>
    <lineage>
        <taxon>Eukaryota</taxon>
        <taxon>Rhodophyta</taxon>
        <taxon>Bangiophyceae</taxon>
        <taxon>Galdieriales</taxon>
        <taxon>Galdieriaceae</taxon>
        <taxon>Galdieria</taxon>
    </lineage>
</organism>
<dbReference type="AlphaFoldDB" id="A0AAV9I554"/>
<dbReference type="PANTHER" id="PTHR21481">
    <property type="entry name" value="PROTEIN CLEC16A"/>
    <property type="match status" value="1"/>
</dbReference>
<sequence>MNPKEDYRQLCERFVSFVGYREKGQGVAPTDSQLCDLVQQVAGVPVYKQQDNQSLWIVFFESDVISHFFECLKQFPTSHAIQNAVLSSLSLLLQNIHEKSLLIGIVSKDSFKQILEFSFDLNNEEVASHFVDLLKATTSVLDEEILAFLYDPSTESFPLYQLATQLVDHPEHMVSTNARLVTLQIYQLQGKELEKFLQNSAMSNEFLQRRIDRILSFSNNIIDFWKEEREEEDPSHLSSLWTHFIEHIEFLLDLVLILEPRFPTHLLERLDNELIQILIHKIVDAEGNNNIEEPVFPLLMELNVVLHICLEKSEKLDAVSDYFFCHSSFCKEFKSLVKVVVEYMRKSSDEMIIYACSIQLEIGLNWFHQCLSRIVSLNKPKKGSKSSSSSVVDQNKERPVPSIEHLWDRNELAHLIWTQCLERCLRKEAEEFLQFSWRCIRSLGRVSIYIRRLVQSTGHKRNIVKALLLQLSKEFSLPETAKSSYHTYSIMELLLPLAGPYAWKDLVLDEDVFHSQLLGSLMKDLNSVQCLLANKFPVDEDAAKYTSLYTLVRVFICIWLIDRLSTRSWLKDLRRLLSGQYRVSLSLEEFLRKAGILQEIMEEDISDTD</sequence>
<accession>A0AAV9I554</accession>
<dbReference type="InterPro" id="IPR039272">
    <property type="entry name" value="CLEC16A/TT9"/>
</dbReference>
<reference evidence="3 4" key="1">
    <citation type="submission" date="2022-07" db="EMBL/GenBank/DDBJ databases">
        <title>Genome-wide signatures of adaptation to extreme environments.</title>
        <authorList>
            <person name="Cho C.H."/>
            <person name="Yoon H.S."/>
        </authorList>
    </citation>
    <scope>NUCLEOTIDE SEQUENCE [LARGE SCALE GENOMIC DNA]</scope>
    <source>
        <strain evidence="3 4">108.79 E11</strain>
    </source>
</reference>
<keyword evidence="4" id="KW-1185">Reference proteome</keyword>
<dbReference type="GO" id="GO:0007034">
    <property type="term" value="P:vacuolar transport"/>
    <property type="evidence" value="ECO:0007669"/>
    <property type="project" value="TreeGrafter"/>
</dbReference>
<dbReference type="GO" id="GO:0005770">
    <property type="term" value="C:late endosome"/>
    <property type="evidence" value="ECO:0007669"/>
    <property type="project" value="TreeGrafter"/>
</dbReference>
<evidence type="ECO:0000259" key="2">
    <source>
        <dbReference type="Pfam" id="PF09758"/>
    </source>
</evidence>
<dbReference type="GO" id="GO:0016197">
    <property type="term" value="P:endosomal transport"/>
    <property type="evidence" value="ECO:0007669"/>
    <property type="project" value="TreeGrafter"/>
</dbReference>
<dbReference type="Proteomes" id="UP001300502">
    <property type="component" value="Unassembled WGS sequence"/>
</dbReference>
<dbReference type="InterPro" id="IPR019155">
    <property type="entry name" value="CLEC16A/TT9_N"/>
</dbReference>
<dbReference type="EMBL" id="JANCYU010000011">
    <property type="protein sequence ID" value="KAK4523147.1"/>
    <property type="molecule type" value="Genomic_DNA"/>
</dbReference>
<dbReference type="GO" id="GO:0005794">
    <property type="term" value="C:Golgi apparatus"/>
    <property type="evidence" value="ECO:0007669"/>
    <property type="project" value="TreeGrafter"/>
</dbReference>